<dbReference type="EMBL" id="DXGI01000443">
    <property type="protein sequence ID" value="HIW79804.1"/>
    <property type="molecule type" value="Genomic_DNA"/>
</dbReference>
<dbReference type="Proteomes" id="UP000824264">
    <property type="component" value="Unassembled WGS sequence"/>
</dbReference>
<reference evidence="1" key="2">
    <citation type="submission" date="2021-04" db="EMBL/GenBank/DDBJ databases">
        <authorList>
            <person name="Gilroy R."/>
        </authorList>
    </citation>
    <scope>NUCLEOTIDE SEQUENCE</scope>
    <source>
        <strain evidence="1">ChiSxjej5B17-1746</strain>
    </source>
</reference>
<evidence type="ECO:0000313" key="1">
    <source>
        <dbReference type="EMBL" id="HIW79804.1"/>
    </source>
</evidence>
<dbReference type="AlphaFoldDB" id="A0A9D1R1Y8"/>
<reference evidence="1" key="1">
    <citation type="journal article" date="2021" name="PeerJ">
        <title>Extensive microbial diversity within the chicken gut microbiome revealed by metagenomics and culture.</title>
        <authorList>
            <person name="Gilroy R."/>
            <person name="Ravi A."/>
            <person name="Getino M."/>
            <person name="Pursley I."/>
            <person name="Horton D.L."/>
            <person name="Alikhan N.F."/>
            <person name="Baker D."/>
            <person name="Gharbi K."/>
            <person name="Hall N."/>
            <person name="Watson M."/>
            <person name="Adriaenssens E.M."/>
            <person name="Foster-Nyarko E."/>
            <person name="Jarju S."/>
            <person name="Secka A."/>
            <person name="Antonio M."/>
            <person name="Oren A."/>
            <person name="Chaudhuri R.R."/>
            <person name="La Ragione R."/>
            <person name="Hildebrand F."/>
            <person name="Pallen M.J."/>
        </authorList>
    </citation>
    <scope>NUCLEOTIDE SEQUENCE</scope>
    <source>
        <strain evidence="1">ChiSxjej5B17-1746</strain>
    </source>
</reference>
<sequence>MRKTTEFTIDNDKGTLTVRLQELTVREVLDMGEHFGKGPLLQDVEHLLPRLSNLTANDLLDMTPGELEEVWEKVKEVNAAFFKIAGALGFGRVLEAFRAQLRSDLMEAALGGASSTQ</sequence>
<organism evidence="1 2">
    <name type="scientific">Candidatus Bilophila faecipullorum</name>
    <dbReference type="NCBI Taxonomy" id="2838482"/>
    <lineage>
        <taxon>Bacteria</taxon>
        <taxon>Pseudomonadati</taxon>
        <taxon>Thermodesulfobacteriota</taxon>
        <taxon>Desulfovibrionia</taxon>
        <taxon>Desulfovibrionales</taxon>
        <taxon>Desulfovibrionaceae</taxon>
        <taxon>Bilophila</taxon>
    </lineage>
</organism>
<evidence type="ECO:0000313" key="2">
    <source>
        <dbReference type="Proteomes" id="UP000824264"/>
    </source>
</evidence>
<comment type="caution">
    <text evidence="1">The sequence shown here is derived from an EMBL/GenBank/DDBJ whole genome shotgun (WGS) entry which is preliminary data.</text>
</comment>
<gene>
    <name evidence="1" type="ORF">H9874_11790</name>
</gene>
<name>A0A9D1R1Y8_9BACT</name>
<proteinExistence type="predicted"/>
<accession>A0A9D1R1Y8</accession>
<protein>
    <submittedName>
        <fullName evidence="1">Glycogen debranching protein</fullName>
    </submittedName>
</protein>